<name>A0A218XA75_PUNGR</name>
<dbReference type="InterPro" id="IPR015422">
    <property type="entry name" value="PyrdxlP-dep_Trfase_small"/>
</dbReference>
<evidence type="ECO:0000256" key="2">
    <source>
        <dbReference type="ARBA" id="ARBA00008954"/>
    </source>
</evidence>
<dbReference type="GO" id="GO:0008483">
    <property type="term" value="F:transaminase activity"/>
    <property type="evidence" value="ECO:0007669"/>
    <property type="project" value="UniProtKB-KW"/>
</dbReference>
<evidence type="ECO:0000256" key="1">
    <source>
        <dbReference type="ARBA" id="ARBA00001933"/>
    </source>
</evidence>
<evidence type="ECO:0000313" key="6">
    <source>
        <dbReference type="EMBL" id="OWM81610.1"/>
    </source>
</evidence>
<comment type="similarity">
    <text evidence="2">Belongs to the class-III pyridoxal-phosphate-dependent aminotransferase family.</text>
</comment>
<dbReference type="GO" id="GO:0042802">
    <property type="term" value="F:identical protein binding"/>
    <property type="evidence" value="ECO:0007669"/>
    <property type="project" value="TreeGrafter"/>
</dbReference>
<evidence type="ECO:0000256" key="3">
    <source>
        <dbReference type="ARBA" id="ARBA00022576"/>
    </source>
</evidence>
<dbReference type="InterPro" id="IPR050103">
    <property type="entry name" value="Class-III_PLP-dep_AT"/>
</dbReference>
<comment type="cofactor">
    <cofactor evidence="1">
        <name>pyridoxal 5'-phosphate</name>
        <dbReference type="ChEBI" id="CHEBI:597326"/>
    </cofactor>
</comment>
<dbReference type="EMBL" id="MTKT01002214">
    <property type="protein sequence ID" value="OWM81610.1"/>
    <property type="molecule type" value="Genomic_DNA"/>
</dbReference>
<keyword evidence="3" id="KW-0032">Aminotransferase</keyword>
<comment type="caution">
    <text evidence="6">The sequence shown here is derived from an EMBL/GenBank/DDBJ whole genome shotgun (WGS) entry which is preliminary data.</text>
</comment>
<protein>
    <submittedName>
        <fullName evidence="6">Uncharacterized protein</fullName>
    </submittedName>
</protein>
<keyword evidence="4" id="KW-0808">Transferase</keyword>
<evidence type="ECO:0000313" key="7">
    <source>
        <dbReference type="Proteomes" id="UP000197138"/>
    </source>
</evidence>
<proteinExistence type="inferred from homology"/>
<dbReference type="InterPro" id="IPR015424">
    <property type="entry name" value="PyrdxlP-dep_Trfase"/>
</dbReference>
<dbReference type="AlphaFoldDB" id="A0A218XA75"/>
<dbReference type="Proteomes" id="UP000197138">
    <property type="component" value="Unassembled WGS sequence"/>
</dbReference>
<sequence length="73" mass="7921">MTSGIAVNSLRHSDPDLVKAVIDHANTLVHVSNVYHSVPQIELAQRLVESSFADRVFLSTTGTETNEAAIKFA</sequence>
<dbReference type="InterPro" id="IPR015421">
    <property type="entry name" value="PyrdxlP-dep_Trfase_major"/>
</dbReference>
<dbReference type="PANTHER" id="PTHR11986:SF79">
    <property type="entry name" value="ACETYLORNITHINE AMINOTRANSFERASE, MITOCHONDRIAL"/>
    <property type="match status" value="1"/>
</dbReference>
<keyword evidence="5" id="KW-0663">Pyridoxal phosphate</keyword>
<dbReference type="Gene3D" id="3.40.640.10">
    <property type="entry name" value="Type I PLP-dependent aspartate aminotransferase-like (Major domain)"/>
    <property type="match status" value="1"/>
</dbReference>
<gene>
    <name evidence="6" type="ORF">CDL15_Pgr007648</name>
</gene>
<dbReference type="Pfam" id="PF00202">
    <property type="entry name" value="Aminotran_3"/>
    <property type="match status" value="1"/>
</dbReference>
<organism evidence="6 7">
    <name type="scientific">Punica granatum</name>
    <name type="common">Pomegranate</name>
    <dbReference type="NCBI Taxonomy" id="22663"/>
    <lineage>
        <taxon>Eukaryota</taxon>
        <taxon>Viridiplantae</taxon>
        <taxon>Streptophyta</taxon>
        <taxon>Embryophyta</taxon>
        <taxon>Tracheophyta</taxon>
        <taxon>Spermatophyta</taxon>
        <taxon>Magnoliopsida</taxon>
        <taxon>eudicotyledons</taxon>
        <taxon>Gunneridae</taxon>
        <taxon>Pentapetalae</taxon>
        <taxon>rosids</taxon>
        <taxon>malvids</taxon>
        <taxon>Myrtales</taxon>
        <taxon>Lythraceae</taxon>
        <taxon>Punica</taxon>
    </lineage>
</organism>
<dbReference type="Gene3D" id="3.90.1150.10">
    <property type="entry name" value="Aspartate Aminotransferase, domain 1"/>
    <property type="match status" value="1"/>
</dbReference>
<evidence type="ECO:0000256" key="4">
    <source>
        <dbReference type="ARBA" id="ARBA00022679"/>
    </source>
</evidence>
<dbReference type="GO" id="GO:0009570">
    <property type="term" value="C:chloroplast stroma"/>
    <property type="evidence" value="ECO:0007669"/>
    <property type="project" value="TreeGrafter"/>
</dbReference>
<dbReference type="SUPFAM" id="SSF53383">
    <property type="entry name" value="PLP-dependent transferases"/>
    <property type="match status" value="1"/>
</dbReference>
<dbReference type="GO" id="GO:0030170">
    <property type="term" value="F:pyridoxal phosphate binding"/>
    <property type="evidence" value="ECO:0007669"/>
    <property type="project" value="InterPro"/>
</dbReference>
<dbReference type="InterPro" id="IPR005814">
    <property type="entry name" value="Aminotrans_3"/>
</dbReference>
<dbReference type="PANTHER" id="PTHR11986">
    <property type="entry name" value="AMINOTRANSFERASE CLASS III"/>
    <property type="match status" value="1"/>
</dbReference>
<accession>A0A218XA75</accession>
<reference evidence="7" key="1">
    <citation type="journal article" date="2017" name="Plant J.">
        <title>The pomegranate (Punica granatum L.) genome and the genomics of punicalagin biosynthesis.</title>
        <authorList>
            <person name="Qin G."/>
            <person name="Xu C."/>
            <person name="Ming R."/>
            <person name="Tang H."/>
            <person name="Guyot R."/>
            <person name="Kramer E.M."/>
            <person name="Hu Y."/>
            <person name="Yi X."/>
            <person name="Qi Y."/>
            <person name="Xu X."/>
            <person name="Gao Z."/>
            <person name="Pan H."/>
            <person name="Jian J."/>
            <person name="Tian Y."/>
            <person name="Yue Z."/>
            <person name="Xu Y."/>
        </authorList>
    </citation>
    <scope>NUCLEOTIDE SEQUENCE [LARGE SCALE GENOMIC DNA]</scope>
    <source>
        <strain evidence="7">cv. Dabenzi</strain>
    </source>
</reference>
<evidence type="ECO:0000256" key="5">
    <source>
        <dbReference type="ARBA" id="ARBA00022898"/>
    </source>
</evidence>